<gene>
    <name evidence="10" type="primary">nadD</name>
    <name evidence="12" type="ORF">RWD45_07970</name>
</gene>
<feature type="domain" description="Cytidyltransferase-like" evidence="11">
    <location>
        <begin position="6"/>
        <end position="162"/>
    </location>
</feature>
<comment type="pathway">
    <text evidence="2 10">Cofactor biosynthesis; NAD(+) biosynthesis; deamido-NAD(+) from nicotinate D-ribonucleotide: step 1/1.</text>
</comment>
<evidence type="ECO:0000256" key="7">
    <source>
        <dbReference type="ARBA" id="ARBA00022840"/>
    </source>
</evidence>
<sequence length="185" mass="21570">MRRIGILGGAFDPPHIGHLIIANEVRISLKLDEVWFIPSNVPPHKHPTKFGATDRVKMVELAIENEPTFRVNTIEMERKGKSFTIDTMQTLRKNYPHDEFYFIIGADMVEYLPKWYQIDELTKLVTFVGVERPGFTLHKSPYHFIHVEVPFMDISSTLIRNRLEKREPITYFVPDAVAAYIKERT</sequence>
<dbReference type="NCBIfam" id="NF000840">
    <property type="entry name" value="PRK00071.1-3"/>
    <property type="match status" value="1"/>
</dbReference>
<dbReference type="NCBIfam" id="TIGR00125">
    <property type="entry name" value="cyt_tran_rel"/>
    <property type="match status" value="1"/>
</dbReference>
<organism evidence="12 13">
    <name type="scientific">Paracerasibacillus soli</name>
    <dbReference type="NCBI Taxonomy" id="480284"/>
    <lineage>
        <taxon>Bacteria</taxon>
        <taxon>Bacillati</taxon>
        <taxon>Bacillota</taxon>
        <taxon>Bacilli</taxon>
        <taxon>Bacillales</taxon>
        <taxon>Bacillaceae</taxon>
        <taxon>Paracerasibacillus</taxon>
    </lineage>
</organism>
<keyword evidence="7 10" id="KW-0067">ATP-binding</keyword>
<keyword evidence="13" id="KW-1185">Reference proteome</keyword>
<dbReference type="SUPFAM" id="SSF52374">
    <property type="entry name" value="Nucleotidylyl transferase"/>
    <property type="match status" value="1"/>
</dbReference>
<evidence type="ECO:0000259" key="11">
    <source>
        <dbReference type="Pfam" id="PF01467"/>
    </source>
</evidence>
<comment type="similarity">
    <text evidence="10">Belongs to the NadD family.</text>
</comment>
<protein>
    <recommendedName>
        <fullName evidence="10">Probable nicotinate-nucleotide adenylyltransferase</fullName>
        <ecNumber evidence="10">2.7.7.18</ecNumber>
    </recommendedName>
    <alternativeName>
        <fullName evidence="10">Deamido-NAD(+) diphosphorylase</fullName>
    </alternativeName>
    <alternativeName>
        <fullName evidence="10">Deamido-NAD(+) pyrophosphorylase</fullName>
    </alternativeName>
    <alternativeName>
        <fullName evidence="10">Nicotinate mononucleotide adenylyltransferase</fullName>
        <shortName evidence="10">NaMN adenylyltransferase</shortName>
    </alternativeName>
</protein>
<dbReference type="InterPro" id="IPR005248">
    <property type="entry name" value="NadD/NMNAT"/>
</dbReference>
<dbReference type="RefSeq" id="WP_320379232.1">
    <property type="nucleotide sequence ID" value="NZ_JAWDIQ010000001.1"/>
</dbReference>
<keyword evidence="6 10" id="KW-0547">Nucleotide-binding</keyword>
<dbReference type="Proteomes" id="UP001275315">
    <property type="component" value="Unassembled WGS sequence"/>
</dbReference>
<evidence type="ECO:0000256" key="8">
    <source>
        <dbReference type="ARBA" id="ARBA00023027"/>
    </source>
</evidence>
<evidence type="ECO:0000256" key="4">
    <source>
        <dbReference type="ARBA" id="ARBA00022679"/>
    </source>
</evidence>
<dbReference type="NCBIfam" id="NF000841">
    <property type="entry name" value="PRK00071.1-4"/>
    <property type="match status" value="1"/>
</dbReference>
<evidence type="ECO:0000256" key="3">
    <source>
        <dbReference type="ARBA" id="ARBA00022642"/>
    </source>
</evidence>
<dbReference type="PANTHER" id="PTHR39321:SF3">
    <property type="entry name" value="PHOSPHOPANTETHEINE ADENYLYLTRANSFERASE"/>
    <property type="match status" value="1"/>
</dbReference>
<keyword evidence="3 10" id="KW-0662">Pyridine nucleotide biosynthesis</keyword>
<dbReference type="Pfam" id="PF01467">
    <property type="entry name" value="CTP_transf_like"/>
    <property type="match status" value="1"/>
</dbReference>
<dbReference type="CDD" id="cd02165">
    <property type="entry name" value="NMNAT"/>
    <property type="match status" value="1"/>
</dbReference>
<evidence type="ECO:0000256" key="1">
    <source>
        <dbReference type="ARBA" id="ARBA00002324"/>
    </source>
</evidence>
<keyword evidence="5 10" id="KW-0548">Nucleotidyltransferase</keyword>
<comment type="catalytic activity">
    <reaction evidence="9 10">
        <text>nicotinate beta-D-ribonucleotide + ATP + H(+) = deamido-NAD(+) + diphosphate</text>
        <dbReference type="Rhea" id="RHEA:22860"/>
        <dbReference type="ChEBI" id="CHEBI:15378"/>
        <dbReference type="ChEBI" id="CHEBI:30616"/>
        <dbReference type="ChEBI" id="CHEBI:33019"/>
        <dbReference type="ChEBI" id="CHEBI:57502"/>
        <dbReference type="ChEBI" id="CHEBI:58437"/>
        <dbReference type="EC" id="2.7.7.18"/>
    </reaction>
</comment>
<dbReference type="PANTHER" id="PTHR39321">
    <property type="entry name" value="NICOTINATE-NUCLEOTIDE ADENYLYLTRANSFERASE-RELATED"/>
    <property type="match status" value="1"/>
</dbReference>
<dbReference type="HAMAP" id="MF_00244">
    <property type="entry name" value="NaMN_adenylyltr"/>
    <property type="match status" value="1"/>
</dbReference>
<evidence type="ECO:0000256" key="5">
    <source>
        <dbReference type="ARBA" id="ARBA00022695"/>
    </source>
</evidence>
<evidence type="ECO:0000256" key="6">
    <source>
        <dbReference type="ARBA" id="ARBA00022741"/>
    </source>
</evidence>
<evidence type="ECO:0000256" key="9">
    <source>
        <dbReference type="ARBA" id="ARBA00048721"/>
    </source>
</evidence>
<proteinExistence type="inferred from homology"/>
<comment type="caution">
    <text evidence="12">The sequence shown here is derived from an EMBL/GenBank/DDBJ whole genome shotgun (WGS) entry which is preliminary data.</text>
</comment>
<dbReference type="InterPro" id="IPR004821">
    <property type="entry name" value="Cyt_trans-like"/>
</dbReference>
<keyword evidence="4 10" id="KW-0808">Transferase</keyword>
<dbReference type="NCBIfam" id="TIGR00482">
    <property type="entry name" value="nicotinate (nicotinamide) nucleotide adenylyltransferase"/>
    <property type="match status" value="1"/>
</dbReference>
<evidence type="ECO:0000256" key="10">
    <source>
        <dbReference type="HAMAP-Rule" id="MF_00244"/>
    </source>
</evidence>
<evidence type="ECO:0000313" key="13">
    <source>
        <dbReference type="Proteomes" id="UP001275315"/>
    </source>
</evidence>
<evidence type="ECO:0000256" key="2">
    <source>
        <dbReference type="ARBA" id="ARBA00005019"/>
    </source>
</evidence>
<dbReference type="EMBL" id="JAWDIQ010000001">
    <property type="protein sequence ID" value="MDY0408504.1"/>
    <property type="molecule type" value="Genomic_DNA"/>
</dbReference>
<reference evidence="12 13" key="1">
    <citation type="submission" date="2023-10" db="EMBL/GenBank/DDBJ databases">
        <title>Virgibacillus soli CC-YMP-6 genome.</title>
        <authorList>
            <person name="Miliotis G."/>
            <person name="Sengupta P."/>
            <person name="Hameed A."/>
            <person name="Chuvochina M."/>
            <person name="Mcdonagh F."/>
            <person name="Simpson A.C."/>
            <person name="Singh N.K."/>
            <person name="Rekha P.D."/>
            <person name="Raman K."/>
            <person name="Hugenholtz P."/>
            <person name="Venkateswaran K."/>
        </authorList>
    </citation>
    <scope>NUCLEOTIDE SEQUENCE [LARGE SCALE GENOMIC DNA]</scope>
    <source>
        <strain evidence="12 13">CC-YMP-6</strain>
    </source>
</reference>
<name>A0ABU5CQ87_9BACI</name>
<dbReference type="InterPro" id="IPR014729">
    <property type="entry name" value="Rossmann-like_a/b/a_fold"/>
</dbReference>
<accession>A0ABU5CQ87</accession>
<comment type="function">
    <text evidence="1 10">Catalyzes the reversible adenylation of nicotinate mononucleotide (NaMN) to nicotinic acid adenine dinucleotide (NaAD).</text>
</comment>
<dbReference type="GO" id="GO:0004515">
    <property type="term" value="F:nicotinate-nucleotide adenylyltransferase activity"/>
    <property type="evidence" value="ECO:0007669"/>
    <property type="project" value="UniProtKB-EC"/>
</dbReference>
<keyword evidence="8 10" id="KW-0520">NAD</keyword>
<dbReference type="EC" id="2.7.7.18" evidence="10"/>
<dbReference type="Gene3D" id="3.40.50.620">
    <property type="entry name" value="HUPs"/>
    <property type="match status" value="1"/>
</dbReference>
<evidence type="ECO:0000313" key="12">
    <source>
        <dbReference type="EMBL" id="MDY0408504.1"/>
    </source>
</evidence>